<dbReference type="InterPro" id="IPR050194">
    <property type="entry name" value="Glycosyltransferase_grp1"/>
</dbReference>
<dbReference type="Pfam" id="PF00534">
    <property type="entry name" value="Glycos_transf_1"/>
    <property type="match status" value="1"/>
</dbReference>
<evidence type="ECO:0000259" key="2">
    <source>
        <dbReference type="Pfam" id="PF13439"/>
    </source>
</evidence>
<gene>
    <name evidence="3" type="ORF">SAMN05443574_1058</name>
</gene>
<dbReference type="Pfam" id="PF13439">
    <property type="entry name" value="Glyco_transf_4"/>
    <property type="match status" value="1"/>
</dbReference>
<accession>A0A1H2UWK9</accession>
<sequence>MVDRVIAICPSTSQGLQDYSQNLYAELSQRVVAFRMLCNQDYTYIDKNPQATPIYGKNAITDVWLTVAQLRQFKPDIIHSQSTNLGLLCTLLLCKLVFDFELVLTPHSSKSHFGRPLYERFQVQIYNRCDGVIWHTEQDKERMEAAGVTTPQAVIDHGSYDFYTDYRPELTQSTARRELGLNEDDYVFLFFGYLRRDKRLDLLLNAFAHLDDSQLANATLLIAGKSIDDDLTARYIETAEEYGITDHVETHIGFVENDEVPVYFKSANTLVTPYDTISESGVVHIGFAFGLPVIATEVEGFAETFEHGTNGLLVPPDDRSELTGALNYSMTHHAEMQEMGAQNRERAQAEGWQEIAQETVEFYESL</sequence>
<protein>
    <submittedName>
        <fullName evidence="3">Glycosyltransferase involved in cell wall bisynthesis</fullName>
    </submittedName>
</protein>
<feature type="domain" description="Glycosyl transferase family 1" evidence="1">
    <location>
        <begin position="173"/>
        <end position="345"/>
    </location>
</feature>
<name>A0A1H2UWK9_HALVA</name>
<dbReference type="SUPFAM" id="SSF53756">
    <property type="entry name" value="UDP-Glycosyltransferase/glycogen phosphorylase"/>
    <property type="match status" value="1"/>
</dbReference>
<evidence type="ECO:0000259" key="1">
    <source>
        <dbReference type="Pfam" id="PF00534"/>
    </source>
</evidence>
<dbReference type="CDD" id="cd03801">
    <property type="entry name" value="GT4_PimA-like"/>
    <property type="match status" value="1"/>
</dbReference>
<dbReference type="PANTHER" id="PTHR45947:SF3">
    <property type="entry name" value="SULFOQUINOVOSYL TRANSFERASE SQD2"/>
    <property type="match status" value="1"/>
</dbReference>
<dbReference type="InterPro" id="IPR001296">
    <property type="entry name" value="Glyco_trans_1"/>
</dbReference>
<dbReference type="EMBL" id="FNOF01000005">
    <property type="protein sequence ID" value="SDW60487.1"/>
    <property type="molecule type" value="Genomic_DNA"/>
</dbReference>
<dbReference type="PANTHER" id="PTHR45947">
    <property type="entry name" value="SULFOQUINOVOSYL TRANSFERASE SQD2"/>
    <property type="match status" value="1"/>
</dbReference>
<dbReference type="GO" id="GO:0016757">
    <property type="term" value="F:glycosyltransferase activity"/>
    <property type="evidence" value="ECO:0007669"/>
    <property type="project" value="InterPro"/>
</dbReference>
<evidence type="ECO:0000313" key="3">
    <source>
        <dbReference type="EMBL" id="SDW60487.1"/>
    </source>
</evidence>
<proteinExistence type="predicted"/>
<dbReference type="Gene3D" id="3.40.50.2000">
    <property type="entry name" value="Glycogen Phosphorylase B"/>
    <property type="match status" value="2"/>
</dbReference>
<feature type="domain" description="Glycosyltransferase subfamily 4-like N-terminal" evidence="2">
    <location>
        <begin position="52"/>
        <end position="157"/>
    </location>
</feature>
<reference evidence="3 4" key="1">
    <citation type="submission" date="2016-10" db="EMBL/GenBank/DDBJ databases">
        <authorList>
            <person name="de Groot N.N."/>
        </authorList>
    </citation>
    <scope>NUCLEOTIDE SEQUENCE [LARGE SCALE GENOMIC DNA]</scope>
    <source>
        <strain evidence="3 4">DSM 3756</strain>
    </source>
</reference>
<keyword evidence="3" id="KW-0808">Transferase</keyword>
<dbReference type="STRING" id="28442.SAMN05443574_1058"/>
<dbReference type="AlphaFoldDB" id="A0A1H2UWK9"/>
<organism evidence="3 4">
    <name type="scientific">Haloarcula vallismortis</name>
    <name type="common">Halobacterium vallismortis</name>
    <dbReference type="NCBI Taxonomy" id="28442"/>
    <lineage>
        <taxon>Archaea</taxon>
        <taxon>Methanobacteriati</taxon>
        <taxon>Methanobacteriota</taxon>
        <taxon>Stenosarchaea group</taxon>
        <taxon>Halobacteria</taxon>
        <taxon>Halobacteriales</taxon>
        <taxon>Haloarculaceae</taxon>
        <taxon>Haloarcula</taxon>
    </lineage>
</organism>
<evidence type="ECO:0000313" key="4">
    <source>
        <dbReference type="Proteomes" id="UP000182573"/>
    </source>
</evidence>
<dbReference type="Proteomes" id="UP000182573">
    <property type="component" value="Unassembled WGS sequence"/>
</dbReference>
<dbReference type="InterPro" id="IPR028098">
    <property type="entry name" value="Glyco_trans_4-like_N"/>
</dbReference>
<dbReference type="RefSeq" id="WP_004516943.1">
    <property type="nucleotide sequence ID" value="NZ_FNOF01000005.1"/>
</dbReference>